<dbReference type="OrthoDB" id="40134at2759"/>
<evidence type="ECO:0000256" key="10">
    <source>
        <dbReference type="ARBA" id="ARBA00023136"/>
    </source>
</evidence>
<keyword evidence="16" id="KW-1185">Reference proteome</keyword>
<evidence type="ECO:0000256" key="3">
    <source>
        <dbReference type="ARBA" id="ARBA00005590"/>
    </source>
</evidence>
<dbReference type="InterPro" id="IPR013057">
    <property type="entry name" value="AA_transpt_TM"/>
</dbReference>
<dbReference type="AlphaFoldDB" id="A0A371I052"/>
<evidence type="ECO:0000256" key="5">
    <source>
        <dbReference type="ARBA" id="ARBA00022475"/>
    </source>
</evidence>
<feature type="transmembrane region" description="Helical" evidence="13">
    <location>
        <begin position="168"/>
        <end position="192"/>
    </location>
</feature>
<protein>
    <submittedName>
        <fullName evidence="15">Amino acid permease 2</fullName>
    </submittedName>
</protein>
<feature type="transmembrane region" description="Helical" evidence="13">
    <location>
        <begin position="132"/>
        <end position="156"/>
    </location>
</feature>
<feature type="transmembrane region" description="Helical" evidence="13">
    <location>
        <begin position="599"/>
        <end position="621"/>
    </location>
</feature>
<evidence type="ECO:0000256" key="4">
    <source>
        <dbReference type="ARBA" id="ARBA00022448"/>
    </source>
</evidence>
<feature type="transmembrane region" description="Helical" evidence="13">
    <location>
        <begin position="386"/>
        <end position="406"/>
    </location>
</feature>
<feature type="transmembrane region" description="Helical" evidence="13">
    <location>
        <begin position="254"/>
        <end position="277"/>
    </location>
</feature>
<dbReference type="STRING" id="157652.A0A371I052"/>
<dbReference type="Proteomes" id="UP000257109">
    <property type="component" value="Unassembled WGS sequence"/>
</dbReference>
<organism evidence="15 16">
    <name type="scientific">Mucuna pruriens</name>
    <name type="common">Velvet bean</name>
    <name type="synonym">Dolichos pruriens</name>
    <dbReference type="NCBI Taxonomy" id="157652"/>
    <lineage>
        <taxon>Eukaryota</taxon>
        <taxon>Viridiplantae</taxon>
        <taxon>Streptophyta</taxon>
        <taxon>Embryophyta</taxon>
        <taxon>Tracheophyta</taxon>
        <taxon>Spermatophyta</taxon>
        <taxon>Magnoliopsida</taxon>
        <taxon>eudicotyledons</taxon>
        <taxon>Gunneridae</taxon>
        <taxon>Pentapetalae</taxon>
        <taxon>rosids</taxon>
        <taxon>fabids</taxon>
        <taxon>Fabales</taxon>
        <taxon>Fabaceae</taxon>
        <taxon>Papilionoideae</taxon>
        <taxon>50 kb inversion clade</taxon>
        <taxon>NPAAA clade</taxon>
        <taxon>indigoferoid/millettioid clade</taxon>
        <taxon>Phaseoleae</taxon>
        <taxon>Mucuna</taxon>
    </lineage>
</organism>
<dbReference type="EMBL" id="QJKJ01001299">
    <property type="protein sequence ID" value="RDY08314.1"/>
    <property type="molecule type" value="Genomic_DNA"/>
</dbReference>
<comment type="caution">
    <text evidence="15">The sequence shown here is derived from an EMBL/GenBank/DDBJ whole genome shotgun (WGS) entry which is preliminary data.</text>
</comment>
<feature type="transmembrane region" description="Helical" evidence="13">
    <location>
        <begin position="571"/>
        <end position="592"/>
    </location>
</feature>
<keyword evidence="10 13" id="KW-0472">Membrane</keyword>
<feature type="transmembrane region" description="Helical" evidence="13">
    <location>
        <begin position="446"/>
        <end position="466"/>
    </location>
</feature>
<evidence type="ECO:0000313" key="16">
    <source>
        <dbReference type="Proteomes" id="UP000257109"/>
    </source>
</evidence>
<keyword evidence="11" id="KW-0927">Auxin signaling pathway</keyword>
<dbReference type="GO" id="GO:0012505">
    <property type="term" value="C:endomembrane system"/>
    <property type="evidence" value="ECO:0007669"/>
    <property type="project" value="UniProtKB-SubCell"/>
</dbReference>
<feature type="transmembrane region" description="Helical" evidence="13">
    <location>
        <begin position="912"/>
        <end position="930"/>
    </location>
</feature>
<feature type="transmembrane region" description="Helical" evidence="13">
    <location>
        <begin position="951"/>
        <end position="973"/>
    </location>
</feature>
<evidence type="ECO:0000256" key="11">
    <source>
        <dbReference type="ARBA" id="ARBA00023294"/>
    </source>
</evidence>
<comment type="similarity">
    <text evidence="3">Belongs to the amino acid/polyamine transporter 2 family. Amino acid/auxin permease (AAAP) (TC 2.A.18.1) subfamily.</text>
</comment>
<feature type="transmembrane region" description="Helical" evidence="13">
    <location>
        <begin position="472"/>
        <end position="492"/>
    </location>
</feature>
<evidence type="ECO:0000259" key="14">
    <source>
        <dbReference type="Pfam" id="PF01490"/>
    </source>
</evidence>
<gene>
    <name evidence="15" type="primary">AAP2</name>
    <name evidence="15" type="ORF">CR513_07466</name>
</gene>
<comment type="function">
    <text evidence="12">Carrier protein involved in proton-driven auxin influx. Mediates the formation of auxin gradient from developing leaves (site of auxin biosynthesis) to tips by contributing to the loading of auxin in vascular tissues and facilitating acropetal (base to tip) auxin transport within inner tissues of the root apex, and basipetal (tip to base) auxin transport within outer tissues of the root apex. May be involved in lateral roots and nodules formation.</text>
</comment>
<feature type="transmembrane region" description="Helical" evidence="13">
    <location>
        <begin position="106"/>
        <end position="126"/>
    </location>
</feature>
<dbReference type="Pfam" id="PF01490">
    <property type="entry name" value="Aa_trans"/>
    <property type="match status" value="3"/>
</dbReference>
<feature type="transmembrane region" description="Helical" evidence="13">
    <location>
        <begin position="723"/>
        <end position="746"/>
    </location>
</feature>
<feature type="transmembrane region" description="Helical" evidence="13">
    <location>
        <begin position="504"/>
        <end position="530"/>
    </location>
</feature>
<keyword evidence="5" id="KW-1003">Cell membrane</keyword>
<evidence type="ECO:0000256" key="9">
    <source>
        <dbReference type="ARBA" id="ARBA00022989"/>
    </source>
</evidence>
<accession>A0A371I052</accession>
<dbReference type="GO" id="GO:0005886">
    <property type="term" value="C:plasma membrane"/>
    <property type="evidence" value="ECO:0007669"/>
    <property type="project" value="UniProtKB-SubCell"/>
</dbReference>
<dbReference type="GO" id="GO:0015293">
    <property type="term" value="F:symporter activity"/>
    <property type="evidence" value="ECO:0007669"/>
    <property type="project" value="UniProtKB-KW"/>
</dbReference>
<proteinExistence type="inferred from homology"/>
<keyword evidence="8" id="KW-0029">Amino-acid transport</keyword>
<feature type="non-terminal residue" evidence="15">
    <location>
        <position position="982"/>
    </location>
</feature>
<feature type="domain" description="Amino acid transporter transmembrane" evidence="14">
    <location>
        <begin position="771"/>
        <end position="972"/>
    </location>
</feature>
<dbReference type="GO" id="GO:0006865">
    <property type="term" value="P:amino acid transport"/>
    <property type="evidence" value="ECO:0007669"/>
    <property type="project" value="UniProtKB-KW"/>
</dbReference>
<evidence type="ECO:0000256" key="8">
    <source>
        <dbReference type="ARBA" id="ARBA00022970"/>
    </source>
</evidence>
<reference evidence="15" key="1">
    <citation type="submission" date="2018-05" db="EMBL/GenBank/DDBJ databases">
        <title>Draft genome of Mucuna pruriens seed.</title>
        <authorList>
            <person name="Nnadi N.E."/>
            <person name="Vos R."/>
            <person name="Hasami M.H."/>
            <person name="Devisetty U.K."/>
            <person name="Aguiy J.C."/>
        </authorList>
    </citation>
    <scope>NUCLEOTIDE SEQUENCE [LARGE SCALE GENOMIC DNA]</scope>
    <source>
        <strain evidence="15">JCA_2017</strain>
    </source>
</reference>
<evidence type="ECO:0000256" key="2">
    <source>
        <dbReference type="ARBA" id="ARBA00004236"/>
    </source>
</evidence>
<feature type="transmembrane region" description="Helical" evidence="13">
    <location>
        <begin position="829"/>
        <end position="849"/>
    </location>
</feature>
<dbReference type="GO" id="GO:0009734">
    <property type="term" value="P:auxin-activated signaling pathway"/>
    <property type="evidence" value="ECO:0007669"/>
    <property type="project" value="UniProtKB-KW"/>
</dbReference>
<evidence type="ECO:0000313" key="15">
    <source>
        <dbReference type="EMBL" id="RDY08314.1"/>
    </source>
</evidence>
<evidence type="ECO:0000256" key="12">
    <source>
        <dbReference type="ARBA" id="ARBA00045588"/>
    </source>
</evidence>
<feature type="transmembrane region" description="Helical" evidence="13">
    <location>
        <begin position="662"/>
        <end position="680"/>
    </location>
</feature>
<feature type="domain" description="Amino acid transporter transmembrane" evidence="14">
    <location>
        <begin position="99"/>
        <end position="528"/>
    </location>
</feature>
<dbReference type="PANTHER" id="PTHR48017">
    <property type="entry name" value="OS05G0424000 PROTEIN-RELATED"/>
    <property type="match status" value="1"/>
</dbReference>
<keyword evidence="7" id="KW-0769">Symport</keyword>
<evidence type="ECO:0000256" key="7">
    <source>
        <dbReference type="ARBA" id="ARBA00022847"/>
    </source>
</evidence>
<feature type="domain" description="Amino acid transporter transmembrane" evidence="14">
    <location>
        <begin position="567"/>
        <end position="749"/>
    </location>
</feature>
<keyword evidence="6 13" id="KW-0812">Transmembrane</keyword>
<comment type="subcellular location">
    <subcellularLocation>
        <location evidence="2">Cell membrane</location>
    </subcellularLocation>
    <subcellularLocation>
        <location evidence="1">Endomembrane system</location>
        <topology evidence="1">Multi-pass membrane protein</topology>
    </subcellularLocation>
</comment>
<feature type="transmembrane region" description="Helical" evidence="13">
    <location>
        <begin position="701"/>
        <end position="717"/>
    </location>
</feature>
<evidence type="ECO:0000256" key="6">
    <source>
        <dbReference type="ARBA" id="ARBA00022692"/>
    </source>
</evidence>
<feature type="transmembrane region" description="Helical" evidence="13">
    <location>
        <begin position="347"/>
        <end position="366"/>
    </location>
</feature>
<evidence type="ECO:0000256" key="13">
    <source>
        <dbReference type="SAM" id="Phobius"/>
    </source>
</evidence>
<sequence>MENKRNEESHRRETQAMRIFVICECNSSSWTNKIRFITLVSQLWLLCYRSLVHQKMVENASRTNLTYHRDCDIEEDSSIDSALLKNGTECYDDDGRVKRKGTVWTTSSHIITAVVGSGVLSLAWAIAQMGWIAGPTVMILFSIVTLYTSSFLADCYRTGDPIFGNRNYTFMDAVSTILGGYSVMFCGIVQYLNLFGSAVGYTIAASLSMMAIKRSNCIQSTGGKDPCYVSSNPYMIGFGAMQIFFSQIPDFHNMWWLSVVAAVMSFTYSLIGLALGISKIAETGTFKGSLTGISIGTVTEAQKVWGVFQALGNIAFAYSYSFVLLEIQDTIKSQPSEVKTMKKSAKISIAVTTTFYMLCGCTGYAAFGDSAPGNLLTGFGVSNLYWLIDIANAAIIIHLVGAYQVYAQPLFAFVEKEAARRWPKVDKEFKISIPGLQPYNQNIFSLAWRTVFVIITTLIAMMLPFFNDVLGVIGALGFWPLTVYFPVEMYILQKRIPKWSRRWICLELMSVVCLLVTIAAGLGSVVGLLLDLKKYKAFDFGMVEHSIDGVPPQIESKFYDDDGHVKRTGTVWTTSAHVITAVVGSGVLSLAWAMAQMGWVAGPAVMIFFSVVTLYTTSLLADCYRCGDPVTGKRNYTFMDAVHSILGGYYDSFCGIVQYSNLYGTAIGYTIAASISMMAIKRSNCFHSSDGENPCHISSNPYMISFGVIQILFSQIPDFDKTWWLSIVAAIMSFAYSTIGLVLGIAKVSENGTFKGSLTGVGIGTVTEAQKDTIKSPPSEERTMKKAAKISIGVTTTFYMLCGFMGYAAFGDSAPGNLLTGFGFYNPYWLIDIANAAIVIHLVGAYQVYAQPLFAFVEKWASKRWPKVDVEYKIPIPGFSPYNLNAFRLVWRTVFVIVTTVIAMLVPFFNDILGLLGALGFWPLSVFFPVQMSIKQKRIPKWSRRWIAMQILSVVCFVVSAAAAVGSVASIILDLQKYKPFS</sequence>
<evidence type="ECO:0000256" key="1">
    <source>
        <dbReference type="ARBA" id="ARBA00004127"/>
    </source>
</evidence>
<feature type="transmembrane region" description="Helical" evidence="13">
    <location>
        <begin position="790"/>
        <end position="809"/>
    </location>
</feature>
<name>A0A371I052_MUCPR</name>
<keyword evidence="9 13" id="KW-1133">Transmembrane helix</keyword>
<feature type="non-terminal residue" evidence="15">
    <location>
        <position position="1"/>
    </location>
</feature>
<keyword evidence="4" id="KW-0813">Transport</keyword>
<feature type="transmembrane region" description="Helical" evidence="13">
    <location>
        <begin position="889"/>
        <end position="906"/>
    </location>
</feature>